<sequence>MKIALIGYGKMGKELEKAALSRGHEIVCIIDVDNQEDFESEAFKSADVAIEFTNPMVAYSNYMKAFKAGVKLVSGSTGWMAEHGEEIKKLCTEGGKTLFWSSNFSLGVAIFSSVNKYLAKIMNQFPGYDVTMSETHHIHKLDAPSGTAITLAEGILENMDRKDKWVKGTLLAPDGTVSGTDACASNEFPIDSIREGEVFGIHTIRYESEVDSISITHDAKNRGGFVLGAILAAEYTAQHEGYLGMSDLFPFLNE</sequence>
<evidence type="ECO:0000256" key="10">
    <source>
        <dbReference type="ARBA" id="ARBA00049080"/>
    </source>
</evidence>
<evidence type="ECO:0000256" key="7">
    <source>
        <dbReference type="ARBA" id="ARBA00023154"/>
    </source>
</evidence>
<dbReference type="EMBL" id="CP083680">
    <property type="protein sequence ID" value="UYU65818.1"/>
    <property type="molecule type" value="Genomic_DNA"/>
</dbReference>
<dbReference type="InterPro" id="IPR023940">
    <property type="entry name" value="DHDPR_bac"/>
</dbReference>
<dbReference type="Proteomes" id="UP000488521">
    <property type="component" value="Unassembled WGS sequence"/>
</dbReference>
<evidence type="ECO:0000256" key="11">
    <source>
        <dbReference type="ARBA" id="ARBA00049396"/>
    </source>
</evidence>
<evidence type="ECO:0000259" key="13">
    <source>
        <dbReference type="Pfam" id="PF01113"/>
    </source>
</evidence>
<evidence type="ECO:0000313" key="27">
    <source>
        <dbReference type="EMBL" id="UYU70290.1"/>
    </source>
</evidence>
<evidence type="ECO:0000313" key="36">
    <source>
        <dbReference type="Proteomes" id="UP000500882"/>
    </source>
</evidence>
<dbReference type="GeneID" id="60924499"/>
<evidence type="ECO:0000256" key="3">
    <source>
        <dbReference type="ARBA" id="ARBA00022857"/>
    </source>
</evidence>
<dbReference type="Proteomes" id="UP000782901">
    <property type="component" value="Unassembled WGS sequence"/>
</dbReference>
<organism evidence="18 33">
    <name type="scientific">Bacteroides thetaiotaomicron</name>
    <dbReference type="NCBI Taxonomy" id="818"/>
    <lineage>
        <taxon>Bacteria</taxon>
        <taxon>Pseudomonadati</taxon>
        <taxon>Bacteroidota</taxon>
        <taxon>Bacteroidia</taxon>
        <taxon>Bacteroidales</taxon>
        <taxon>Bacteroidaceae</taxon>
        <taxon>Bacteroides</taxon>
    </lineage>
</organism>
<dbReference type="Proteomes" id="UP000436825">
    <property type="component" value="Unassembled WGS sequence"/>
</dbReference>
<dbReference type="EMBL" id="WCSY01000002">
    <property type="protein sequence ID" value="KAB4315573.1"/>
    <property type="molecule type" value="Genomic_DNA"/>
</dbReference>
<reference evidence="23" key="5">
    <citation type="submission" date="2021-02" db="EMBL/GenBank/DDBJ databases">
        <title>Infant gut strain persistence is associated with maternal origin, phylogeny, and functional potential including surface adhesion and iron acquisition.</title>
        <authorList>
            <person name="Lou Y.C."/>
        </authorList>
    </citation>
    <scope>NUCLEOTIDE SEQUENCE</scope>
    <source>
        <strain evidence="23">L3_082_243G1_dasL3_082_243G1_maxbin2.maxbin.015s ta_sub</strain>
    </source>
</reference>
<dbReference type="NCBIfam" id="TIGR00036">
    <property type="entry name" value="dapB"/>
    <property type="match status" value="1"/>
</dbReference>
<dbReference type="PIRSF" id="PIRSF000161">
    <property type="entry name" value="DHPR"/>
    <property type="match status" value="1"/>
</dbReference>
<dbReference type="EMBL" id="QROV01000014">
    <property type="protein sequence ID" value="RHL58159.1"/>
    <property type="molecule type" value="Genomic_DNA"/>
</dbReference>
<dbReference type="Proteomes" id="UP000095541">
    <property type="component" value="Unassembled WGS sequence"/>
</dbReference>
<evidence type="ECO:0000313" key="30">
    <source>
        <dbReference type="Proteomes" id="UP000283616"/>
    </source>
</evidence>
<dbReference type="Proteomes" id="UP000460317">
    <property type="component" value="Unassembled WGS sequence"/>
</dbReference>
<dbReference type="EMBL" id="JAHYQA010000007">
    <property type="protein sequence ID" value="MCE9238247.1"/>
    <property type="molecule type" value="Genomic_DNA"/>
</dbReference>
<evidence type="ECO:0000313" key="35">
    <source>
        <dbReference type="Proteomes" id="UP000488521"/>
    </source>
</evidence>
<dbReference type="InterPro" id="IPR000846">
    <property type="entry name" value="DapB_N"/>
</dbReference>
<dbReference type="GO" id="GO:0005829">
    <property type="term" value="C:cytosol"/>
    <property type="evidence" value="ECO:0007669"/>
    <property type="project" value="TreeGrafter"/>
</dbReference>
<evidence type="ECO:0000313" key="32">
    <source>
        <dbReference type="Proteomes" id="UP000436858"/>
    </source>
</evidence>
<evidence type="ECO:0000313" key="15">
    <source>
        <dbReference type="EMBL" id="BCA52632.1"/>
    </source>
</evidence>
<keyword evidence="6" id="KW-0520">NAD</keyword>
<comment type="catalytic activity">
    <reaction evidence="11">
        <text>(S)-2,3,4,5-tetrahydrodipicolinate + NAD(+) + H2O = (2S,4S)-4-hydroxy-2,3,4,5-tetrahydrodipicolinate + NADH + H(+)</text>
        <dbReference type="Rhea" id="RHEA:35323"/>
        <dbReference type="ChEBI" id="CHEBI:15377"/>
        <dbReference type="ChEBI" id="CHEBI:15378"/>
        <dbReference type="ChEBI" id="CHEBI:16845"/>
        <dbReference type="ChEBI" id="CHEBI:57540"/>
        <dbReference type="ChEBI" id="CHEBI:57945"/>
        <dbReference type="ChEBI" id="CHEBI:67139"/>
        <dbReference type="EC" id="1.17.1.8"/>
    </reaction>
</comment>
<dbReference type="Proteomes" id="UP000440614">
    <property type="component" value="Unassembled WGS sequence"/>
</dbReference>
<dbReference type="Gene3D" id="3.30.360.10">
    <property type="entry name" value="Dihydrodipicolinate Reductase, domain 2"/>
    <property type="match status" value="1"/>
</dbReference>
<keyword evidence="5 18" id="KW-0560">Oxidoreductase</keyword>
<dbReference type="RefSeq" id="WP_008762922.1">
    <property type="nucleotide sequence ID" value="NZ_AP022660.1"/>
</dbReference>
<evidence type="ECO:0000313" key="29">
    <source>
        <dbReference type="Proteomes" id="UP000095576"/>
    </source>
</evidence>
<dbReference type="EMBL" id="CP083681">
    <property type="protein sequence ID" value="UYU70290.1"/>
    <property type="molecule type" value="Genomic_DNA"/>
</dbReference>
<dbReference type="PANTHER" id="PTHR20836">
    <property type="entry name" value="DIHYDRODIPICOLINATE REDUCTASE"/>
    <property type="match status" value="1"/>
</dbReference>
<evidence type="ECO:0000313" key="34">
    <source>
        <dbReference type="Proteomes" id="UP000460317"/>
    </source>
</evidence>
<proteinExistence type="inferred from homology"/>
<reference evidence="26 37" key="6">
    <citation type="submission" date="2021-06" db="EMBL/GenBank/DDBJ databases">
        <title>Interrogation of the integrated mobile genetic elements in gut-associated Bacteroides with a consensus prediction approach.</title>
        <authorList>
            <person name="Campbell D.E."/>
            <person name="Leigh J.R."/>
            <person name="Kim T."/>
            <person name="England W."/>
            <person name="Whitaker R.J."/>
            <person name="Degnan P.H."/>
        </authorList>
    </citation>
    <scope>NUCLEOTIDE SEQUENCE [LARGE SCALE GENOMIC DNA]</scope>
    <source>
        <strain evidence="27">VPI-BTDOT2</strain>
        <strain evidence="26 37">WAL8669</strain>
    </source>
</reference>
<evidence type="ECO:0000256" key="12">
    <source>
        <dbReference type="NCBIfam" id="TIGR00036"/>
    </source>
</evidence>
<evidence type="ECO:0000313" key="25">
    <source>
        <dbReference type="EMBL" id="RHL58159.1"/>
    </source>
</evidence>
<evidence type="ECO:0000256" key="6">
    <source>
        <dbReference type="ARBA" id="ARBA00023027"/>
    </source>
</evidence>
<accession>A0A0P0F5X3</accession>
<feature type="domain" description="Dihydrodipicolinate reductase C-terminal" evidence="14">
    <location>
        <begin position="107"/>
        <end position="248"/>
    </location>
</feature>
<dbReference type="GO" id="GO:0019877">
    <property type="term" value="P:diaminopimelate biosynthetic process"/>
    <property type="evidence" value="ECO:0007669"/>
    <property type="project" value="UniProtKB-KW"/>
</dbReference>
<evidence type="ECO:0000313" key="19">
    <source>
        <dbReference type="EMBL" id="KAB4454316.1"/>
    </source>
</evidence>
<dbReference type="InterPro" id="IPR036291">
    <property type="entry name" value="NAD(P)-bd_dom_sf"/>
</dbReference>
<comment type="pathway">
    <text evidence="8">Amino-acid biosynthesis; L-lysine biosynthesis via DAP pathway; (S)-tetrahydrodipicolinate from L-aspartate: step 4/4.</text>
</comment>
<evidence type="ECO:0000256" key="9">
    <source>
        <dbReference type="ARBA" id="ARBA00038983"/>
    </source>
</evidence>
<dbReference type="PATRIC" id="fig|818.23.peg.5127"/>
<evidence type="ECO:0000313" key="21">
    <source>
        <dbReference type="EMBL" id="KAB4473057.1"/>
    </source>
</evidence>
<dbReference type="InterPro" id="IPR022663">
    <property type="entry name" value="DapB_C"/>
</dbReference>
<dbReference type="Pfam" id="PF05173">
    <property type="entry name" value="DapB_C"/>
    <property type="match status" value="1"/>
</dbReference>
<dbReference type="SUPFAM" id="SSF51735">
    <property type="entry name" value="NAD(P)-binding Rossmann-fold domains"/>
    <property type="match status" value="1"/>
</dbReference>
<dbReference type="EMBL" id="JAGZEE010000001">
    <property type="protein sequence ID" value="MBS5409345.1"/>
    <property type="molecule type" value="Genomic_DNA"/>
</dbReference>
<reference evidence="25 30" key="2">
    <citation type="submission" date="2018-08" db="EMBL/GenBank/DDBJ databases">
        <title>A genome reference for cultivated species of the human gut microbiota.</title>
        <authorList>
            <person name="Zou Y."/>
            <person name="Xue W."/>
            <person name="Luo G."/>
        </authorList>
    </citation>
    <scope>NUCLEOTIDE SEQUENCE [LARGE SCALE GENOMIC DNA]</scope>
    <source>
        <strain evidence="25 30">AF37-12</strain>
    </source>
</reference>
<evidence type="ECO:0000313" key="18">
    <source>
        <dbReference type="EMBL" id="KAB4315573.1"/>
    </source>
</evidence>
<name>A0A0P0F5X3_BACT4</name>
<evidence type="ECO:0000313" key="23">
    <source>
        <dbReference type="EMBL" id="MBS5409345.1"/>
    </source>
</evidence>
<evidence type="ECO:0000313" key="17">
    <source>
        <dbReference type="EMBL" id="CUQ08897.1"/>
    </source>
</evidence>
<evidence type="ECO:0000256" key="2">
    <source>
        <dbReference type="ARBA" id="ARBA00022605"/>
    </source>
</evidence>
<protein>
    <recommendedName>
        <fullName evidence="9 12">4-hydroxy-tetrahydrodipicolinate reductase</fullName>
        <ecNumber evidence="9 12">1.17.1.8</ecNumber>
    </recommendedName>
</protein>
<dbReference type="Proteomes" id="UP000283616">
    <property type="component" value="Unassembled WGS sequence"/>
</dbReference>
<feature type="domain" description="Dihydrodipicolinate reductase N-terminal" evidence="13">
    <location>
        <begin position="1"/>
        <end position="104"/>
    </location>
</feature>
<dbReference type="AlphaFoldDB" id="A0A0P0F5X3"/>
<dbReference type="Gene3D" id="3.40.50.720">
    <property type="entry name" value="NAD(P)-binding Rossmann-like Domain"/>
    <property type="match status" value="1"/>
</dbReference>
<reference evidence="24" key="7">
    <citation type="submission" date="2021-07" db="EMBL/GenBank/DDBJ databases">
        <title>Comparative genomics of Bacteroides fragilis group isolates reveals species-dependent resistance mechanisms and validates clinical tools for resistance prediction.</title>
        <authorList>
            <person name="Wallace M.J."/>
            <person name="Jean S."/>
            <person name="Wallace M.A."/>
            <person name="Carey-Ann B.D."/>
            <person name="Dantas G."/>
        </authorList>
    </citation>
    <scope>NUCLEOTIDE SEQUENCE</scope>
    <source>
        <strain evidence="24">BJH_160</strain>
    </source>
</reference>
<keyword evidence="4" id="KW-0220">Diaminopimelate biosynthesis</keyword>
<dbReference type="CDD" id="cd02274">
    <property type="entry name" value="DHDPR_N"/>
    <property type="match status" value="1"/>
</dbReference>
<evidence type="ECO:0000313" key="24">
    <source>
        <dbReference type="EMBL" id="MCE9238247.1"/>
    </source>
</evidence>
<dbReference type="EC" id="1.17.1.8" evidence="9 12"/>
<evidence type="ECO:0000313" key="28">
    <source>
        <dbReference type="Proteomes" id="UP000095541"/>
    </source>
</evidence>
<dbReference type="KEGG" id="btho:Btheta7330_04980"/>
<dbReference type="EMBL" id="WCRS01000009">
    <property type="protein sequence ID" value="KAB4473057.1"/>
    <property type="molecule type" value="Genomic_DNA"/>
</dbReference>
<evidence type="ECO:0000313" key="26">
    <source>
        <dbReference type="EMBL" id="UYU65818.1"/>
    </source>
</evidence>
<dbReference type="Proteomes" id="UP000500882">
    <property type="component" value="Chromosome"/>
</dbReference>
<dbReference type="EMBL" id="WCRY01000005">
    <property type="protein sequence ID" value="KAB4484447.1"/>
    <property type="molecule type" value="Genomic_DNA"/>
</dbReference>
<dbReference type="Proteomes" id="UP001156216">
    <property type="component" value="Chromosome"/>
</dbReference>
<evidence type="ECO:0000256" key="5">
    <source>
        <dbReference type="ARBA" id="ARBA00023002"/>
    </source>
</evidence>
<reference evidence="28 29" key="1">
    <citation type="submission" date="2015-09" db="EMBL/GenBank/DDBJ databases">
        <authorList>
            <consortium name="Pathogen Informatics"/>
        </authorList>
    </citation>
    <scope>NUCLEOTIDE SEQUENCE [LARGE SCALE GENOMIC DNA]</scope>
    <source>
        <strain evidence="16 29">2789STDY5834899</strain>
        <strain evidence="17 28">2789STDY5834945</strain>
    </source>
</reference>
<evidence type="ECO:0000313" key="37">
    <source>
        <dbReference type="Proteomes" id="UP001156218"/>
    </source>
</evidence>
<keyword evidence="7" id="KW-0457">Lysine biosynthesis</keyword>
<dbReference type="EMBL" id="WCSB01000003">
    <property type="protein sequence ID" value="KAB4454316.1"/>
    <property type="molecule type" value="Genomic_DNA"/>
</dbReference>
<dbReference type="EMBL" id="CZAP01000008">
    <property type="protein sequence ID" value="CUP59619.1"/>
    <property type="molecule type" value="Genomic_DNA"/>
</dbReference>
<dbReference type="GO" id="GO:0008839">
    <property type="term" value="F:4-hydroxy-tetrahydrodipicolinate reductase"/>
    <property type="evidence" value="ECO:0007669"/>
    <property type="project" value="UniProtKB-UniRule"/>
</dbReference>
<dbReference type="Proteomes" id="UP000436858">
    <property type="component" value="Unassembled WGS sequence"/>
</dbReference>
<evidence type="ECO:0000259" key="14">
    <source>
        <dbReference type="Pfam" id="PF05173"/>
    </source>
</evidence>
<dbReference type="Proteomes" id="UP001156218">
    <property type="component" value="Chromosome"/>
</dbReference>
<evidence type="ECO:0000313" key="16">
    <source>
        <dbReference type="EMBL" id="CUP59619.1"/>
    </source>
</evidence>
<comment type="catalytic activity">
    <reaction evidence="10">
        <text>(S)-2,3,4,5-tetrahydrodipicolinate + NADP(+) + H2O = (2S,4S)-4-hydroxy-2,3,4,5-tetrahydrodipicolinate + NADPH + H(+)</text>
        <dbReference type="Rhea" id="RHEA:35331"/>
        <dbReference type="ChEBI" id="CHEBI:15377"/>
        <dbReference type="ChEBI" id="CHEBI:15378"/>
        <dbReference type="ChEBI" id="CHEBI:16845"/>
        <dbReference type="ChEBI" id="CHEBI:57783"/>
        <dbReference type="ChEBI" id="CHEBI:58349"/>
        <dbReference type="ChEBI" id="CHEBI:67139"/>
        <dbReference type="EC" id="1.17.1.8"/>
    </reaction>
</comment>
<reference evidence="31 32" key="3">
    <citation type="journal article" date="2019" name="Nat. Med.">
        <title>A library of human gut bacterial isolates paired with longitudinal multiomics data enables mechanistic microbiome research.</title>
        <authorList>
            <person name="Poyet M."/>
            <person name="Groussin M."/>
            <person name="Gibbons S.M."/>
            <person name="Avila-Pacheco J."/>
            <person name="Jiang X."/>
            <person name="Kearney S.M."/>
            <person name="Perrotta A.R."/>
            <person name="Berdy B."/>
            <person name="Zhao S."/>
            <person name="Lieberman T.D."/>
            <person name="Swanson P.K."/>
            <person name="Smith M."/>
            <person name="Roesemann S."/>
            <person name="Alexander J.E."/>
            <person name="Rich S.A."/>
            <person name="Livny J."/>
            <person name="Vlamakis H."/>
            <person name="Clish C."/>
            <person name="Bullock K."/>
            <person name="Deik A."/>
            <person name="Scott J."/>
            <person name="Pierce K.A."/>
            <person name="Xavier R.J."/>
            <person name="Alm E.J."/>
        </authorList>
    </citation>
    <scope>NUCLEOTIDE SEQUENCE [LARGE SCALE GENOMIC DNA]</scope>
    <source>
        <strain evidence="21 35">BIOML-A156</strain>
        <strain evidence="20 31">BIOML-A160</strain>
        <strain evidence="22 32">BIOML-A162</strain>
        <strain evidence="19 34">BIOML-A165</strain>
        <strain evidence="18 33">BIOML-A188</strain>
    </source>
</reference>
<evidence type="ECO:0000313" key="20">
    <source>
        <dbReference type="EMBL" id="KAB4455397.1"/>
    </source>
</evidence>
<reference evidence="15 36" key="4">
    <citation type="submission" date="2020-02" db="EMBL/GenBank/DDBJ databases">
        <title>Whole-genome sequencing and comparative analysis of the genomes of Bacteroides thetaiotaomicron and Escherichia coli isolated from a healthy resident in Vietnam.</title>
        <authorList>
            <person name="Mohsin M."/>
            <person name="Tanaka K."/>
            <person name="Kawahara R."/>
            <person name="Kondo S."/>
            <person name="Noguchi H."/>
            <person name="Motooka D."/>
            <person name="Nakamura S."/>
            <person name="Khong D.T."/>
            <person name="Nguyen T.N."/>
            <person name="Tran H.T."/>
            <person name="Yamamoto Y."/>
        </authorList>
    </citation>
    <scope>NUCLEOTIDE SEQUENCE [LARGE SCALE GENOMIC DNA]</scope>
    <source>
        <strain evidence="15 36">F9-2</strain>
    </source>
</reference>
<gene>
    <name evidence="18" type="primary">dapB</name>
    <name evidence="15" type="ORF">BatF92_45740</name>
    <name evidence="25" type="ORF">DW011_13265</name>
    <name evidence="16" type="ORF">ERS852511_02615</name>
    <name evidence="17" type="ORF">ERS852557_02686</name>
    <name evidence="21" type="ORF">GAN59_14190</name>
    <name evidence="20" type="ORF">GAN75_14275</name>
    <name evidence="22" type="ORF">GAN91_07385</name>
    <name evidence="19" type="ORF">GAN93_05575</name>
    <name evidence="18" type="ORF">GAO51_02995</name>
    <name evidence="24" type="ORF">K0H07_13955</name>
    <name evidence="23" type="ORF">KHY35_01295</name>
    <name evidence="27" type="ORF">KQP59_18705</name>
    <name evidence="26" type="ORF">KQP68_19925</name>
</gene>
<evidence type="ECO:0000256" key="1">
    <source>
        <dbReference type="ARBA" id="ARBA00006642"/>
    </source>
</evidence>
<dbReference type="OMA" id="FWSANMS"/>
<evidence type="ECO:0000313" key="33">
    <source>
        <dbReference type="Proteomes" id="UP000440614"/>
    </source>
</evidence>
<dbReference type="PANTHER" id="PTHR20836:SF0">
    <property type="entry name" value="4-HYDROXY-TETRAHYDRODIPICOLINATE REDUCTASE 1, CHLOROPLASTIC-RELATED"/>
    <property type="match status" value="1"/>
</dbReference>
<comment type="similarity">
    <text evidence="1">Belongs to the DapB family.</text>
</comment>
<evidence type="ECO:0000256" key="4">
    <source>
        <dbReference type="ARBA" id="ARBA00022915"/>
    </source>
</evidence>
<dbReference type="EMBL" id="WCRW01000008">
    <property type="protein sequence ID" value="KAB4455397.1"/>
    <property type="molecule type" value="Genomic_DNA"/>
</dbReference>
<dbReference type="Proteomes" id="UP001200544">
    <property type="component" value="Unassembled WGS sequence"/>
</dbReference>
<dbReference type="EMBL" id="CZBI01000003">
    <property type="protein sequence ID" value="CUQ08897.1"/>
    <property type="molecule type" value="Genomic_DNA"/>
</dbReference>
<keyword evidence="2" id="KW-0028">Amino-acid biosynthesis</keyword>
<dbReference type="Pfam" id="PF01113">
    <property type="entry name" value="DapB_N"/>
    <property type="match status" value="1"/>
</dbReference>
<dbReference type="EMBL" id="AP022660">
    <property type="protein sequence ID" value="BCA52632.1"/>
    <property type="molecule type" value="Genomic_DNA"/>
</dbReference>
<evidence type="ECO:0000313" key="22">
    <source>
        <dbReference type="EMBL" id="KAB4484447.1"/>
    </source>
</evidence>
<evidence type="ECO:0000256" key="8">
    <source>
        <dbReference type="ARBA" id="ARBA00037922"/>
    </source>
</evidence>
<dbReference type="Proteomes" id="UP000095576">
    <property type="component" value="Unassembled WGS sequence"/>
</dbReference>
<keyword evidence="3" id="KW-0521">NADP</keyword>
<evidence type="ECO:0000313" key="31">
    <source>
        <dbReference type="Proteomes" id="UP000436825"/>
    </source>
</evidence>
<dbReference type="GO" id="GO:0009089">
    <property type="term" value="P:lysine biosynthetic process via diaminopimelate"/>
    <property type="evidence" value="ECO:0007669"/>
    <property type="project" value="UniProtKB-UniRule"/>
</dbReference>
<dbReference type="SUPFAM" id="SSF55347">
    <property type="entry name" value="Glyceraldehyde-3-phosphate dehydrogenase-like, C-terminal domain"/>
    <property type="match status" value="1"/>
</dbReference>